<dbReference type="PROSITE" id="PS50113">
    <property type="entry name" value="PAC"/>
    <property type="match status" value="4"/>
</dbReference>
<dbReference type="Gene3D" id="1.10.287.130">
    <property type="match status" value="1"/>
</dbReference>
<dbReference type="PROSITE" id="PS50109">
    <property type="entry name" value="HIS_KIN"/>
    <property type="match status" value="1"/>
</dbReference>
<accession>A0A7C3EWA6</accession>
<dbReference type="Pfam" id="PF00989">
    <property type="entry name" value="PAS"/>
    <property type="match status" value="1"/>
</dbReference>
<evidence type="ECO:0000259" key="9">
    <source>
        <dbReference type="PROSITE" id="PS50113"/>
    </source>
</evidence>
<keyword evidence="4" id="KW-0808">Transferase</keyword>
<dbReference type="InterPro" id="IPR052162">
    <property type="entry name" value="Sensor_kinase/Photoreceptor"/>
</dbReference>
<dbReference type="SUPFAM" id="SSF55785">
    <property type="entry name" value="PYP-like sensor domain (PAS domain)"/>
    <property type="match status" value="4"/>
</dbReference>
<evidence type="ECO:0000256" key="1">
    <source>
        <dbReference type="ARBA" id="ARBA00000085"/>
    </source>
</evidence>
<feature type="domain" description="PAC" evidence="9">
    <location>
        <begin position="453"/>
        <end position="521"/>
    </location>
</feature>
<dbReference type="InterPro" id="IPR036890">
    <property type="entry name" value="HATPase_C_sf"/>
</dbReference>
<proteinExistence type="predicted"/>
<dbReference type="PROSITE" id="PS50112">
    <property type="entry name" value="PAS"/>
    <property type="match status" value="2"/>
</dbReference>
<dbReference type="InterPro" id="IPR004358">
    <property type="entry name" value="Sig_transdc_His_kin-like_C"/>
</dbReference>
<dbReference type="CDD" id="cd00075">
    <property type="entry name" value="HATPase"/>
    <property type="match status" value="1"/>
</dbReference>
<dbReference type="AlphaFoldDB" id="A0A7C3EWA6"/>
<dbReference type="InterPro" id="IPR035965">
    <property type="entry name" value="PAS-like_dom_sf"/>
</dbReference>
<dbReference type="SUPFAM" id="SSF55874">
    <property type="entry name" value="ATPase domain of HSP90 chaperone/DNA topoisomerase II/histidine kinase"/>
    <property type="match status" value="1"/>
</dbReference>
<dbReference type="NCBIfam" id="TIGR00229">
    <property type="entry name" value="sensory_box"/>
    <property type="match status" value="4"/>
</dbReference>
<dbReference type="InterPro" id="IPR000700">
    <property type="entry name" value="PAS-assoc_C"/>
</dbReference>
<dbReference type="Pfam" id="PF08448">
    <property type="entry name" value="PAS_4"/>
    <property type="match status" value="3"/>
</dbReference>
<evidence type="ECO:0000256" key="5">
    <source>
        <dbReference type="ARBA" id="ARBA00022777"/>
    </source>
</evidence>
<evidence type="ECO:0000259" key="8">
    <source>
        <dbReference type="PROSITE" id="PS50112"/>
    </source>
</evidence>
<evidence type="ECO:0000256" key="3">
    <source>
        <dbReference type="ARBA" id="ARBA00022553"/>
    </source>
</evidence>
<evidence type="ECO:0000256" key="4">
    <source>
        <dbReference type="ARBA" id="ARBA00022679"/>
    </source>
</evidence>
<dbReference type="Pfam" id="PF02518">
    <property type="entry name" value="HATPase_c"/>
    <property type="match status" value="1"/>
</dbReference>
<dbReference type="InterPro" id="IPR005467">
    <property type="entry name" value="His_kinase_dom"/>
</dbReference>
<dbReference type="PANTHER" id="PTHR43304:SF1">
    <property type="entry name" value="PAC DOMAIN-CONTAINING PROTEIN"/>
    <property type="match status" value="1"/>
</dbReference>
<gene>
    <name evidence="10" type="ORF">ENS19_03585</name>
</gene>
<dbReference type="CDD" id="cd00082">
    <property type="entry name" value="HisKA"/>
    <property type="match status" value="1"/>
</dbReference>
<feature type="domain" description="PAS" evidence="8">
    <location>
        <begin position="382"/>
        <end position="427"/>
    </location>
</feature>
<comment type="catalytic activity">
    <reaction evidence="1">
        <text>ATP + protein L-histidine = ADP + protein N-phospho-L-histidine.</text>
        <dbReference type="EC" id="2.7.13.3"/>
    </reaction>
</comment>
<feature type="domain" description="Histidine kinase" evidence="7">
    <location>
        <begin position="552"/>
        <end position="759"/>
    </location>
</feature>
<dbReference type="PANTHER" id="PTHR43304">
    <property type="entry name" value="PHYTOCHROME-LIKE PROTEIN CPH1"/>
    <property type="match status" value="1"/>
</dbReference>
<evidence type="ECO:0000256" key="2">
    <source>
        <dbReference type="ARBA" id="ARBA00012438"/>
    </source>
</evidence>
<dbReference type="GO" id="GO:0006355">
    <property type="term" value="P:regulation of DNA-templated transcription"/>
    <property type="evidence" value="ECO:0007669"/>
    <property type="project" value="InterPro"/>
</dbReference>
<dbReference type="InterPro" id="IPR013767">
    <property type="entry name" value="PAS_fold"/>
</dbReference>
<dbReference type="EMBL" id="DSTX01000004">
    <property type="protein sequence ID" value="HFK20343.1"/>
    <property type="molecule type" value="Genomic_DNA"/>
</dbReference>
<dbReference type="SMART" id="SM00086">
    <property type="entry name" value="PAC"/>
    <property type="match status" value="4"/>
</dbReference>
<dbReference type="InterPro" id="IPR001610">
    <property type="entry name" value="PAC"/>
</dbReference>
<protein>
    <recommendedName>
        <fullName evidence="2">histidine kinase</fullName>
        <ecNumber evidence="2">2.7.13.3</ecNumber>
    </recommendedName>
</protein>
<dbReference type="SMART" id="SM00091">
    <property type="entry name" value="PAS"/>
    <property type="match status" value="4"/>
</dbReference>
<reference evidence="10" key="1">
    <citation type="journal article" date="2020" name="mSystems">
        <title>Genome- and Community-Level Interaction Insights into Carbon Utilization and Element Cycling Functions of Hydrothermarchaeota in Hydrothermal Sediment.</title>
        <authorList>
            <person name="Zhou Z."/>
            <person name="Liu Y."/>
            <person name="Xu W."/>
            <person name="Pan J."/>
            <person name="Luo Z.H."/>
            <person name="Li M."/>
        </authorList>
    </citation>
    <scope>NUCLEOTIDE SEQUENCE [LARGE SCALE GENOMIC DNA]</scope>
    <source>
        <strain evidence="10">SpSt-468</strain>
    </source>
</reference>
<keyword evidence="5" id="KW-0418">Kinase</keyword>
<dbReference type="InterPro" id="IPR003594">
    <property type="entry name" value="HATPase_dom"/>
</dbReference>
<keyword evidence="6" id="KW-0175">Coiled coil</keyword>
<dbReference type="SMART" id="SM00387">
    <property type="entry name" value="HATPase_c"/>
    <property type="match status" value="1"/>
</dbReference>
<keyword evidence="3" id="KW-0597">Phosphoprotein</keyword>
<dbReference type="SUPFAM" id="SSF47384">
    <property type="entry name" value="Homodimeric domain of signal transducing histidine kinase"/>
    <property type="match status" value="1"/>
</dbReference>
<dbReference type="InterPro" id="IPR036097">
    <property type="entry name" value="HisK_dim/P_sf"/>
</dbReference>
<organism evidence="10">
    <name type="scientific">Candidatus Methanomethylicus mesodigestus</name>
    <dbReference type="NCBI Taxonomy" id="1867258"/>
    <lineage>
        <taxon>Archaea</taxon>
        <taxon>Thermoproteota</taxon>
        <taxon>Methanosuratincolia</taxon>
        <taxon>Candidatus Methanomethylicales</taxon>
        <taxon>Candidatus Methanomethylicaceae</taxon>
        <taxon>Candidatus Methanomethylicus</taxon>
    </lineage>
</organism>
<dbReference type="GO" id="GO:0000155">
    <property type="term" value="F:phosphorelay sensor kinase activity"/>
    <property type="evidence" value="ECO:0007669"/>
    <property type="project" value="InterPro"/>
</dbReference>
<dbReference type="Gene3D" id="3.30.450.20">
    <property type="entry name" value="PAS domain"/>
    <property type="match status" value="4"/>
</dbReference>
<sequence>MTENEGIAGIKAEFFTTLLDALPASLVIMDPSGKVIYWNKSAERVFVWTAAEAINRDFFGLIVPMMRPEVSRSMLRKIEELGHWEAELTAKRRNGTEVVVHMVFAPIRERGGGLGGFIGIGTDLSERMKIEEALKVSELRYRGIVEDQTDVIVRFAPDLAITYSNTAFRKLFGEGRESLRGVFYPDDLDKAVAEIRGLNMGKSVSVSERRVISASGEIRWMEWINRGIFGANGNLMEVQGVGRDITEQKSVEEALKENERRYRAVVDDQTELICRYTPDFKLTFSNAAYRRVFGEAAKDGSNILLVIPEEERPDVVRRLMSLTKDSPVGVSENYVVIKGGEKRWIRWTDRAIFDDAGKLIEYQAVGTDLTERRMIEMELIESERRLRDILDFLPDPTFVIDSEGKVIVWNRAAEKLTGIDASKMIGKGMEEYSKAFYGEVRPTIIDMLIRPAKGLEKRYSKFERIGDSIIAEAYISPRGIGRKYVIGHATPLYNSSGQVIGAIETFKDMTERKRLEEELRRYSQELEEVVKEKTEQLRHAERLAAIGETASMVGHDLRNPLQALTYMIYLGEVTADGLKSEAANEELKALFGRMKRTIDYMNKIVLDVEDYARPIKAERVEVDVFPLVDDILGAIEIPKGIEVELDIKPDFKMYTDVFLLRRSLTNLITNAIHAMPDGGKLTVSAKGSDDSYMVFVSDTGVGIREENLKKIFQPLFTTKSKGQGMGLAVVKRIVEAQGGKITLETAPGKGTRFTIILPK</sequence>
<dbReference type="InterPro" id="IPR013656">
    <property type="entry name" value="PAS_4"/>
</dbReference>
<evidence type="ECO:0000313" key="10">
    <source>
        <dbReference type="EMBL" id="HFK20343.1"/>
    </source>
</evidence>
<dbReference type="EC" id="2.7.13.3" evidence="2"/>
<dbReference type="PRINTS" id="PR00344">
    <property type="entry name" value="BCTRLSENSOR"/>
</dbReference>
<feature type="domain" description="PAC" evidence="9">
    <location>
        <begin position="329"/>
        <end position="381"/>
    </location>
</feature>
<name>A0A7C3EWA6_9CREN</name>
<dbReference type="InterPro" id="IPR000014">
    <property type="entry name" value="PAS"/>
</dbReference>
<feature type="domain" description="PAC" evidence="9">
    <location>
        <begin position="84"/>
        <end position="136"/>
    </location>
</feature>
<dbReference type="InterPro" id="IPR003661">
    <property type="entry name" value="HisK_dim/P_dom"/>
</dbReference>
<evidence type="ECO:0000259" key="7">
    <source>
        <dbReference type="PROSITE" id="PS50109"/>
    </source>
</evidence>
<dbReference type="Gene3D" id="3.30.565.10">
    <property type="entry name" value="Histidine kinase-like ATPase, C-terminal domain"/>
    <property type="match status" value="1"/>
</dbReference>
<evidence type="ECO:0000256" key="6">
    <source>
        <dbReference type="SAM" id="Coils"/>
    </source>
</evidence>
<dbReference type="CDD" id="cd00130">
    <property type="entry name" value="PAS"/>
    <property type="match status" value="4"/>
</dbReference>
<feature type="coiled-coil region" evidence="6">
    <location>
        <begin position="512"/>
        <end position="543"/>
    </location>
</feature>
<feature type="domain" description="PAS" evidence="8">
    <location>
        <begin position="11"/>
        <end position="80"/>
    </location>
</feature>
<feature type="domain" description="PAC" evidence="9">
    <location>
        <begin position="205"/>
        <end position="257"/>
    </location>
</feature>
<comment type="caution">
    <text evidence="10">The sequence shown here is derived from an EMBL/GenBank/DDBJ whole genome shotgun (WGS) entry which is preliminary data.</text>
</comment>